<organism evidence="4 5">
    <name type="scientific">Halorubrum salinarum</name>
    <dbReference type="NCBI Taxonomy" id="2739057"/>
    <lineage>
        <taxon>Archaea</taxon>
        <taxon>Methanobacteriati</taxon>
        <taxon>Methanobacteriota</taxon>
        <taxon>Stenosarchaea group</taxon>
        <taxon>Halobacteria</taxon>
        <taxon>Halobacteriales</taxon>
        <taxon>Haloferacaceae</taxon>
        <taxon>Halorubrum</taxon>
    </lineage>
</organism>
<dbReference type="GO" id="GO:0000160">
    <property type="term" value="P:phosphorelay signal transduction system"/>
    <property type="evidence" value="ECO:0007669"/>
    <property type="project" value="InterPro"/>
</dbReference>
<dbReference type="Proteomes" id="UP000505020">
    <property type="component" value="Chromosome"/>
</dbReference>
<dbReference type="EMBL" id="CP053941">
    <property type="protein sequence ID" value="QKG92003.1"/>
    <property type="molecule type" value="Genomic_DNA"/>
</dbReference>
<gene>
    <name evidence="4" type="ORF">HPS36_03725</name>
</gene>
<accession>A0A7D4CY28</accession>
<dbReference type="Pfam" id="PF08663">
    <property type="entry name" value="HalX"/>
    <property type="match status" value="1"/>
</dbReference>
<feature type="domain" description="Response regulatory" evidence="3">
    <location>
        <begin position="8"/>
        <end position="114"/>
    </location>
</feature>
<evidence type="ECO:0000256" key="2">
    <source>
        <dbReference type="SAM" id="Phobius"/>
    </source>
</evidence>
<keyword evidence="2" id="KW-1133">Transmembrane helix</keyword>
<evidence type="ECO:0000313" key="5">
    <source>
        <dbReference type="Proteomes" id="UP000505020"/>
    </source>
</evidence>
<dbReference type="AlphaFoldDB" id="A0A7D4CY28"/>
<reference evidence="4 5" key="1">
    <citation type="submission" date="2020-05" db="EMBL/GenBank/DDBJ databases">
        <title>Halorubrum RHB-C sp.nov., an extremely halophilic archaeon isolated from solar salt farm.</title>
        <authorList>
            <person name="Ho H."/>
            <person name="Danganan R.E."/>
            <person name="Dedeles G.R."/>
            <person name="Kim S.-G."/>
        </authorList>
    </citation>
    <scope>NUCLEOTIDE SEQUENCE [LARGE SCALE GENOMIC DNA]</scope>
    <source>
        <strain evidence="4 5">RHB-C</strain>
    </source>
</reference>
<feature type="transmembrane region" description="Helical" evidence="2">
    <location>
        <begin position="258"/>
        <end position="278"/>
    </location>
</feature>
<dbReference type="Pfam" id="PF18902">
    <property type="entry name" value="DUF5658"/>
    <property type="match status" value="1"/>
</dbReference>
<dbReference type="InterPro" id="IPR043717">
    <property type="entry name" value="DUF5658"/>
</dbReference>
<keyword evidence="2" id="KW-0472">Membrane</keyword>
<dbReference type="Pfam" id="PF00072">
    <property type="entry name" value="Response_reg"/>
    <property type="match status" value="1"/>
</dbReference>
<evidence type="ECO:0000259" key="3">
    <source>
        <dbReference type="PROSITE" id="PS50110"/>
    </source>
</evidence>
<dbReference type="InterPro" id="IPR013971">
    <property type="entry name" value="HalX_domain"/>
</dbReference>
<dbReference type="InterPro" id="IPR011006">
    <property type="entry name" value="CheY-like_superfamily"/>
</dbReference>
<dbReference type="PROSITE" id="PS50110">
    <property type="entry name" value="RESPONSE_REGULATORY"/>
    <property type="match status" value="1"/>
</dbReference>
<keyword evidence="2" id="KW-0812">Transmembrane</keyword>
<evidence type="ECO:0000313" key="4">
    <source>
        <dbReference type="EMBL" id="QKG92003.1"/>
    </source>
</evidence>
<dbReference type="CDD" id="cd00156">
    <property type="entry name" value="REC"/>
    <property type="match status" value="1"/>
</dbReference>
<feature type="transmembrane region" description="Helical" evidence="2">
    <location>
        <begin position="290"/>
        <end position="308"/>
    </location>
</feature>
<dbReference type="RefSeq" id="WP_173228555.1">
    <property type="nucleotide sequence ID" value="NZ_CP053941.1"/>
</dbReference>
<keyword evidence="5" id="KW-1185">Reference proteome</keyword>
<dbReference type="Gene3D" id="3.40.50.2300">
    <property type="match status" value="1"/>
</dbReference>
<keyword evidence="1" id="KW-0597">Phosphoprotein</keyword>
<dbReference type="SMART" id="SM00448">
    <property type="entry name" value="REC"/>
    <property type="match status" value="1"/>
</dbReference>
<dbReference type="KEGG" id="hsai:HPS36_03725"/>
<dbReference type="GeneID" id="55594081"/>
<feature type="modified residue" description="4-aspartylphosphate" evidence="1">
    <location>
        <position position="52"/>
    </location>
</feature>
<proteinExistence type="predicted"/>
<name>A0A7D4CY28_9EURY</name>
<feature type="transmembrane region" description="Helical" evidence="2">
    <location>
        <begin position="214"/>
        <end position="238"/>
    </location>
</feature>
<protein>
    <submittedName>
        <fullName evidence="4">HalX domain-containing protein</fullName>
    </submittedName>
</protein>
<evidence type="ECO:0000256" key="1">
    <source>
        <dbReference type="PROSITE-ProRule" id="PRU00169"/>
    </source>
</evidence>
<dbReference type="SUPFAM" id="SSF52172">
    <property type="entry name" value="CheY-like"/>
    <property type="match status" value="1"/>
</dbReference>
<dbReference type="InterPro" id="IPR001789">
    <property type="entry name" value="Sig_transdc_resp-reg_receiver"/>
</dbReference>
<sequence length="314" mass="34853">MVREADATVLIIEDDREQAEEYADWLDDYDVRLAAGERALDALEEVDVILLDGDLPDPPAAELLGRIRARRQDCQIGLLSGVSVGDDVLRLDIDEYVPRPLDRDELRETVIRLVDRGAVSDAIETYLSLVARRRRVERRKDETELADDEHYQELTGEITGRRRQIDTLLAEIDDSTARRGNGEDEPRVASRVADIESADPAVGRALYRTRPREFYALWLLAALTYGVGDVVSTLYATLAVPGAIEGNPIVSGLLSAGGLPGFLLLKLLVLFVLISISVQGARQRERFSYYWPPVVATGIGLLLTGWNLRLAIGM</sequence>